<proteinExistence type="predicted"/>
<evidence type="ECO:0000313" key="1">
    <source>
        <dbReference type="EMBL" id="CUH61458.1"/>
    </source>
</evidence>
<protein>
    <submittedName>
        <fullName evidence="1">Uncharacterized protein</fullName>
    </submittedName>
</protein>
<name>A0A0N7LTR8_9RHOB</name>
<evidence type="ECO:0000313" key="2">
    <source>
        <dbReference type="Proteomes" id="UP000051298"/>
    </source>
</evidence>
<organism evidence="1 2">
    <name type="scientific">Thalassobacter stenotrophicus</name>
    <dbReference type="NCBI Taxonomy" id="266809"/>
    <lineage>
        <taxon>Bacteria</taxon>
        <taxon>Pseudomonadati</taxon>
        <taxon>Pseudomonadota</taxon>
        <taxon>Alphaproteobacteria</taxon>
        <taxon>Rhodobacterales</taxon>
        <taxon>Roseobacteraceae</taxon>
        <taxon>Thalassobacter</taxon>
    </lineage>
</organism>
<dbReference type="EMBL" id="CYRX01000032">
    <property type="protein sequence ID" value="CUH61458.1"/>
    <property type="molecule type" value="Genomic_DNA"/>
</dbReference>
<accession>A0A0N7LTR8</accession>
<dbReference type="RefSeq" id="WP_048599759.1">
    <property type="nucleotide sequence ID" value="NZ_CYRX01000032.1"/>
</dbReference>
<dbReference type="Proteomes" id="UP000051298">
    <property type="component" value="Unassembled WGS sequence"/>
</dbReference>
<sequence length="98" mass="9992">MAYKVGTTIVIDDSGNVDWSRITNKPAIGAGTITGVSLSNGSPTSGGSFWPRSYNTSGGNCNCVANCTVHSLSGGGSSGAVTITANRYSFNCNCNCRC</sequence>
<dbReference type="AlphaFoldDB" id="A0A0N7LTR8"/>
<gene>
    <name evidence="1" type="ORF">THS5294_02766</name>
</gene>
<reference evidence="1 2" key="1">
    <citation type="submission" date="2015-09" db="EMBL/GenBank/DDBJ databases">
        <authorList>
            <consortium name="Swine Surveillance"/>
        </authorList>
    </citation>
    <scope>NUCLEOTIDE SEQUENCE [LARGE SCALE GENOMIC DNA]</scope>
    <source>
        <strain evidence="1 2">CECT 5294</strain>
    </source>
</reference>